<comment type="caution">
    <text evidence="2">The sequence shown here is derived from an EMBL/GenBank/DDBJ whole genome shotgun (WGS) entry which is preliminary data.</text>
</comment>
<keyword evidence="3" id="KW-1185">Reference proteome</keyword>
<sequence>MIGRLTLTFARLETAVRVASATVPKRIGSPSRLGRYRPEKQRKGRQQSAISGPSPMPSSIRDPKALPTWQLRAAVAFAADVDHYPKDGVCSFPVRTCCWASRQELHHHVCRSSDAVPSLDSCRQLTGQRRTWPELCQD</sequence>
<name>A0A9P9E6C0_9HYPO</name>
<evidence type="ECO:0000313" key="3">
    <source>
        <dbReference type="Proteomes" id="UP000717696"/>
    </source>
</evidence>
<accession>A0A9P9E6C0</accession>
<dbReference type="Proteomes" id="UP000717696">
    <property type="component" value="Unassembled WGS sequence"/>
</dbReference>
<reference evidence="2" key="1">
    <citation type="journal article" date="2021" name="Nat. Commun.">
        <title>Genetic determinants of endophytism in the Arabidopsis root mycobiome.</title>
        <authorList>
            <person name="Mesny F."/>
            <person name="Miyauchi S."/>
            <person name="Thiergart T."/>
            <person name="Pickel B."/>
            <person name="Atanasova L."/>
            <person name="Karlsson M."/>
            <person name="Huettel B."/>
            <person name="Barry K.W."/>
            <person name="Haridas S."/>
            <person name="Chen C."/>
            <person name="Bauer D."/>
            <person name="Andreopoulos W."/>
            <person name="Pangilinan J."/>
            <person name="LaButti K."/>
            <person name="Riley R."/>
            <person name="Lipzen A."/>
            <person name="Clum A."/>
            <person name="Drula E."/>
            <person name="Henrissat B."/>
            <person name="Kohler A."/>
            <person name="Grigoriev I.V."/>
            <person name="Martin F.M."/>
            <person name="Hacquard S."/>
        </authorList>
    </citation>
    <scope>NUCLEOTIDE SEQUENCE</scope>
    <source>
        <strain evidence="2">MPI-CAGE-AT-0021</strain>
    </source>
</reference>
<organism evidence="2 3">
    <name type="scientific">Dactylonectria estremocensis</name>
    <dbReference type="NCBI Taxonomy" id="1079267"/>
    <lineage>
        <taxon>Eukaryota</taxon>
        <taxon>Fungi</taxon>
        <taxon>Dikarya</taxon>
        <taxon>Ascomycota</taxon>
        <taxon>Pezizomycotina</taxon>
        <taxon>Sordariomycetes</taxon>
        <taxon>Hypocreomycetidae</taxon>
        <taxon>Hypocreales</taxon>
        <taxon>Nectriaceae</taxon>
        <taxon>Dactylonectria</taxon>
    </lineage>
</organism>
<protein>
    <submittedName>
        <fullName evidence="2">Uncharacterized protein</fullName>
    </submittedName>
</protein>
<dbReference type="AlphaFoldDB" id="A0A9P9E6C0"/>
<dbReference type="EMBL" id="JAGMUU010000019">
    <property type="protein sequence ID" value="KAH7131587.1"/>
    <property type="molecule type" value="Genomic_DNA"/>
</dbReference>
<evidence type="ECO:0000313" key="2">
    <source>
        <dbReference type="EMBL" id="KAH7131587.1"/>
    </source>
</evidence>
<proteinExistence type="predicted"/>
<feature type="region of interest" description="Disordered" evidence="1">
    <location>
        <begin position="27"/>
        <end position="63"/>
    </location>
</feature>
<gene>
    <name evidence="2" type="ORF">B0J13DRAFT_106886</name>
</gene>
<evidence type="ECO:0000256" key="1">
    <source>
        <dbReference type="SAM" id="MobiDB-lite"/>
    </source>
</evidence>